<dbReference type="GO" id="GO:0003677">
    <property type="term" value="F:DNA binding"/>
    <property type="evidence" value="ECO:0007669"/>
    <property type="project" value="InterPro"/>
</dbReference>
<dbReference type="AlphaFoldDB" id="A0A8J3GLA6"/>
<accession>A0A8J3GLA6</accession>
<protein>
    <submittedName>
        <fullName evidence="2">Transcriptional regulator</fullName>
    </submittedName>
</protein>
<dbReference type="InterPro" id="IPR010982">
    <property type="entry name" value="Lambda_DNA-bd_dom_sf"/>
</dbReference>
<reference evidence="2" key="2">
    <citation type="submission" date="2020-09" db="EMBL/GenBank/DDBJ databases">
        <authorList>
            <person name="Sun Q."/>
            <person name="Kim S."/>
        </authorList>
    </citation>
    <scope>NUCLEOTIDE SEQUENCE</scope>
    <source>
        <strain evidence="2">KCTC 42249</strain>
    </source>
</reference>
<sequence>MNAVAADEDSQLTSDQVRAARALLQWDQKKLAEKSGVSLATIKRLEPVSGPIKANRVTIAALKRCLQEAGIEFIDENGGGVGVRLRSPKKL</sequence>
<gene>
    <name evidence="2" type="ORF">GCM10016234_33440</name>
</gene>
<dbReference type="InterPro" id="IPR001387">
    <property type="entry name" value="Cro/C1-type_HTH"/>
</dbReference>
<evidence type="ECO:0000313" key="3">
    <source>
        <dbReference type="Proteomes" id="UP000630142"/>
    </source>
</evidence>
<evidence type="ECO:0000259" key="1">
    <source>
        <dbReference type="PROSITE" id="PS50943"/>
    </source>
</evidence>
<dbReference type="EMBL" id="BMZQ01000003">
    <property type="protein sequence ID" value="GHD20781.1"/>
    <property type="molecule type" value="Genomic_DNA"/>
</dbReference>
<dbReference type="CDD" id="cd00093">
    <property type="entry name" value="HTH_XRE"/>
    <property type="match status" value="1"/>
</dbReference>
<dbReference type="Proteomes" id="UP000630142">
    <property type="component" value="Unassembled WGS sequence"/>
</dbReference>
<dbReference type="Gene3D" id="1.10.260.40">
    <property type="entry name" value="lambda repressor-like DNA-binding domains"/>
    <property type="match status" value="1"/>
</dbReference>
<organism evidence="2 3">
    <name type="scientific">Tianweitania populi</name>
    <dbReference type="NCBI Taxonomy" id="1607949"/>
    <lineage>
        <taxon>Bacteria</taxon>
        <taxon>Pseudomonadati</taxon>
        <taxon>Pseudomonadota</taxon>
        <taxon>Alphaproteobacteria</taxon>
        <taxon>Hyphomicrobiales</taxon>
        <taxon>Phyllobacteriaceae</taxon>
        <taxon>Tianweitania</taxon>
    </lineage>
</organism>
<comment type="caution">
    <text evidence="2">The sequence shown here is derived from an EMBL/GenBank/DDBJ whole genome shotgun (WGS) entry which is preliminary data.</text>
</comment>
<reference evidence="2" key="1">
    <citation type="journal article" date="2014" name="Int. J. Syst. Evol. Microbiol.">
        <title>Complete genome sequence of Corynebacterium casei LMG S-19264T (=DSM 44701T), isolated from a smear-ripened cheese.</title>
        <authorList>
            <consortium name="US DOE Joint Genome Institute (JGI-PGF)"/>
            <person name="Walter F."/>
            <person name="Albersmeier A."/>
            <person name="Kalinowski J."/>
            <person name="Ruckert C."/>
        </authorList>
    </citation>
    <scope>NUCLEOTIDE SEQUENCE</scope>
    <source>
        <strain evidence="2">KCTC 42249</strain>
    </source>
</reference>
<dbReference type="PROSITE" id="PS50943">
    <property type="entry name" value="HTH_CROC1"/>
    <property type="match status" value="1"/>
</dbReference>
<evidence type="ECO:0000313" key="2">
    <source>
        <dbReference type="EMBL" id="GHD20781.1"/>
    </source>
</evidence>
<feature type="domain" description="HTH cro/C1-type" evidence="1">
    <location>
        <begin position="17"/>
        <end position="46"/>
    </location>
</feature>
<name>A0A8J3GLA6_9HYPH</name>
<dbReference type="SUPFAM" id="SSF47413">
    <property type="entry name" value="lambda repressor-like DNA-binding domains"/>
    <property type="match status" value="1"/>
</dbReference>
<proteinExistence type="predicted"/>
<dbReference type="RefSeq" id="WP_189506218.1">
    <property type="nucleotide sequence ID" value="NZ_BMZQ01000003.1"/>
</dbReference>
<keyword evidence="3" id="KW-1185">Reference proteome</keyword>